<protein>
    <submittedName>
        <fullName evidence="1">Uncharacterized protein</fullName>
    </submittedName>
</protein>
<dbReference type="RefSeq" id="XP_025369520.1">
    <property type="nucleotide sequence ID" value="XM_025510289.1"/>
</dbReference>
<dbReference type="InParanoid" id="A0A316VY00"/>
<dbReference type="EMBL" id="KZ819380">
    <property type="protein sequence ID" value="PWN42360.1"/>
    <property type="molecule type" value="Genomic_DNA"/>
</dbReference>
<dbReference type="Proteomes" id="UP000245783">
    <property type="component" value="Unassembled WGS sequence"/>
</dbReference>
<evidence type="ECO:0000313" key="2">
    <source>
        <dbReference type="Proteomes" id="UP000245783"/>
    </source>
</evidence>
<name>A0A316VY00_9BASI</name>
<organism evidence="1 2">
    <name type="scientific">Ceraceosorus guamensis</name>
    <dbReference type="NCBI Taxonomy" id="1522189"/>
    <lineage>
        <taxon>Eukaryota</taxon>
        <taxon>Fungi</taxon>
        <taxon>Dikarya</taxon>
        <taxon>Basidiomycota</taxon>
        <taxon>Ustilaginomycotina</taxon>
        <taxon>Exobasidiomycetes</taxon>
        <taxon>Ceraceosorales</taxon>
        <taxon>Ceraceosoraceae</taxon>
        <taxon>Ceraceosorus</taxon>
    </lineage>
</organism>
<proteinExistence type="predicted"/>
<dbReference type="AlphaFoldDB" id="A0A316VY00"/>
<sequence>MKRVRGLSWTARSSALCPHSSWNSAGRIWTATSRKGGAVWTARCDSNATASVPISSVEERSPQRRIPELLLVLRSGVDDAGYTRNAYMRMTFG</sequence>
<reference evidence="1 2" key="1">
    <citation type="journal article" date="2018" name="Mol. Biol. Evol.">
        <title>Broad Genomic Sampling Reveals a Smut Pathogenic Ancestry of the Fungal Clade Ustilaginomycotina.</title>
        <authorList>
            <person name="Kijpornyongpan T."/>
            <person name="Mondo S.J."/>
            <person name="Barry K."/>
            <person name="Sandor L."/>
            <person name="Lee J."/>
            <person name="Lipzen A."/>
            <person name="Pangilinan J."/>
            <person name="LaButti K."/>
            <person name="Hainaut M."/>
            <person name="Henrissat B."/>
            <person name="Grigoriev I.V."/>
            <person name="Spatafora J.W."/>
            <person name="Aime M.C."/>
        </authorList>
    </citation>
    <scope>NUCLEOTIDE SEQUENCE [LARGE SCALE GENOMIC DNA]</scope>
    <source>
        <strain evidence="1 2">MCA 4658</strain>
    </source>
</reference>
<gene>
    <name evidence="1" type="ORF">IE81DRAFT_134035</name>
</gene>
<accession>A0A316VY00</accession>
<evidence type="ECO:0000313" key="1">
    <source>
        <dbReference type="EMBL" id="PWN42360.1"/>
    </source>
</evidence>
<dbReference type="GeneID" id="37032159"/>
<keyword evidence="2" id="KW-1185">Reference proteome</keyword>